<dbReference type="EMBL" id="NBIV01000225">
    <property type="protein sequence ID" value="PXF41273.1"/>
    <property type="molecule type" value="Genomic_DNA"/>
</dbReference>
<reference evidence="2 3" key="1">
    <citation type="journal article" date="2018" name="Mol. Biol. Evol.">
        <title>Analysis of the draft genome of the red seaweed Gracilariopsis chorda provides insights into genome size evolution in Rhodophyta.</title>
        <authorList>
            <person name="Lee J."/>
            <person name="Yang E.C."/>
            <person name="Graf L."/>
            <person name="Yang J.H."/>
            <person name="Qiu H."/>
            <person name="Zel Zion U."/>
            <person name="Chan C.X."/>
            <person name="Stephens T.G."/>
            <person name="Weber A.P.M."/>
            <person name="Boo G.H."/>
            <person name="Boo S.M."/>
            <person name="Kim K.M."/>
            <person name="Shin Y."/>
            <person name="Jung M."/>
            <person name="Lee S.J."/>
            <person name="Yim H.S."/>
            <person name="Lee J.H."/>
            <person name="Bhattacharya D."/>
            <person name="Yoon H.S."/>
        </authorList>
    </citation>
    <scope>NUCLEOTIDE SEQUENCE [LARGE SCALE GENOMIC DNA]</scope>
    <source>
        <strain evidence="2 3">SKKU-2015</strain>
        <tissue evidence="2">Whole body</tissue>
    </source>
</reference>
<protein>
    <submittedName>
        <fullName evidence="2">Uncharacterized protein</fullName>
    </submittedName>
</protein>
<evidence type="ECO:0000256" key="1">
    <source>
        <dbReference type="SAM" id="MobiDB-lite"/>
    </source>
</evidence>
<proteinExistence type="predicted"/>
<feature type="compositionally biased region" description="Polar residues" evidence="1">
    <location>
        <begin position="87"/>
        <end position="97"/>
    </location>
</feature>
<feature type="region of interest" description="Disordered" evidence="1">
    <location>
        <begin position="87"/>
        <end position="109"/>
    </location>
</feature>
<sequence>METDKLSVPPQALPNTRLTPTYGPALPPPNHDELRRLTLSAGWTLQMLQSPVRSDRKCPLLPSFVPRAMPQGLTITSAQHIAKETSPFHSAVQSVRQGSAPKCPYHHEE</sequence>
<accession>A0A2V3IGX9</accession>
<organism evidence="2 3">
    <name type="scientific">Gracilariopsis chorda</name>
    <dbReference type="NCBI Taxonomy" id="448386"/>
    <lineage>
        <taxon>Eukaryota</taxon>
        <taxon>Rhodophyta</taxon>
        <taxon>Florideophyceae</taxon>
        <taxon>Rhodymeniophycidae</taxon>
        <taxon>Gracilariales</taxon>
        <taxon>Gracilariaceae</taxon>
        <taxon>Gracilariopsis</taxon>
    </lineage>
</organism>
<dbReference type="AlphaFoldDB" id="A0A2V3IGX9"/>
<feature type="region of interest" description="Disordered" evidence="1">
    <location>
        <begin position="1"/>
        <end position="27"/>
    </location>
</feature>
<dbReference type="OrthoDB" id="10284954at2759"/>
<evidence type="ECO:0000313" key="2">
    <source>
        <dbReference type="EMBL" id="PXF41273.1"/>
    </source>
</evidence>
<keyword evidence="3" id="KW-1185">Reference proteome</keyword>
<dbReference type="Proteomes" id="UP000247409">
    <property type="component" value="Unassembled WGS sequence"/>
</dbReference>
<gene>
    <name evidence="2" type="ORF">BWQ96_09033</name>
</gene>
<evidence type="ECO:0000313" key="3">
    <source>
        <dbReference type="Proteomes" id="UP000247409"/>
    </source>
</evidence>
<name>A0A2V3IGX9_9FLOR</name>
<comment type="caution">
    <text evidence="2">The sequence shown here is derived from an EMBL/GenBank/DDBJ whole genome shotgun (WGS) entry which is preliminary data.</text>
</comment>